<dbReference type="AlphaFoldDB" id="A0A453SYL6"/>
<reference evidence="5" key="5">
    <citation type="journal article" date="2021" name="G3 (Bethesda)">
        <title>Aegilops tauschii genome assembly Aet v5.0 features greater sequence contiguity and improved annotation.</title>
        <authorList>
            <person name="Wang L."/>
            <person name="Zhu T."/>
            <person name="Rodriguez J.C."/>
            <person name="Deal K.R."/>
            <person name="Dubcovsky J."/>
            <person name="McGuire P.E."/>
            <person name="Lux T."/>
            <person name="Spannagl M."/>
            <person name="Mayer K.F.X."/>
            <person name="Baldrich P."/>
            <person name="Meyers B.C."/>
            <person name="Huo N."/>
            <person name="Gu Y.Q."/>
            <person name="Zhou H."/>
            <person name="Devos K.M."/>
            <person name="Bennetzen J.L."/>
            <person name="Unver T."/>
            <person name="Budak H."/>
            <person name="Gulick P.J."/>
            <person name="Galiba G."/>
            <person name="Kalapos B."/>
            <person name="Nelson D.R."/>
            <person name="Li P."/>
            <person name="You F.M."/>
            <person name="Luo M.C."/>
            <person name="Dvorak J."/>
        </authorList>
    </citation>
    <scope>NUCLEOTIDE SEQUENCE [LARGE SCALE GENOMIC DNA]</scope>
    <source>
        <strain evidence="5">cv. AL8/78</strain>
    </source>
</reference>
<keyword evidence="4" id="KW-0539">Nucleus</keyword>
<evidence type="ECO:0000256" key="4">
    <source>
        <dbReference type="ARBA" id="ARBA00023242"/>
    </source>
</evidence>
<keyword evidence="1" id="KW-0805">Transcription regulation</keyword>
<keyword evidence="2" id="KW-0238">DNA-binding</keyword>
<dbReference type="GO" id="GO:0003677">
    <property type="term" value="F:DNA binding"/>
    <property type="evidence" value="ECO:0007669"/>
    <property type="project" value="UniProtKB-KW"/>
</dbReference>
<evidence type="ECO:0008006" key="7">
    <source>
        <dbReference type="Google" id="ProtNLM"/>
    </source>
</evidence>
<accession>A0A453SYL6</accession>
<proteinExistence type="predicted"/>
<reference evidence="6" key="1">
    <citation type="journal article" date="2014" name="Science">
        <title>Ancient hybridizations among the ancestral genomes of bread wheat.</title>
        <authorList>
            <consortium name="International Wheat Genome Sequencing Consortium,"/>
            <person name="Marcussen T."/>
            <person name="Sandve S.R."/>
            <person name="Heier L."/>
            <person name="Spannagl M."/>
            <person name="Pfeifer M."/>
            <person name="Jakobsen K.S."/>
            <person name="Wulff B.B."/>
            <person name="Steuernagel B."/>
            <person name="Mayer K.F."/>
            <person name="Olsen O.A."/>
        </authorList>
    </citation>
    <scope>NUCLEOTIDE SEQUENCE [LARGE SCALE GENOMIC DNA]</scope>
    <source>
        <strain evidence="6">cv. AL8/78</strain>
    </source>
</reference>
<dbReference type="GO" id="GO:0003700">
    <property type="term" value="F:DNA-binding transcription factor activity"/>
    <property type="evidence" value="ECO:0007669"/>
    <property type="project" value="InterPro"/>
</dbReference>
<organism evidence="5 6">
    <name type="scientific">Aegilops tauschii subsp. strangulata</name>
    <name type="common">Goatgrass</name>
    <dbReference type="NCBI Taxonomy" id="200361"/>
    <lineage>
        <taxon>Eukaryota</taxon>
        <taxon>Viridiplantae</taxon>
        <taxon>Streptophyta</taxon>
        <taxon>Embryophyta</taxon>
        <taxon>Tracheophyta</taxon>
        <taxon>Spermatophyta</taxon>
        <taxon>Magnoliopsida</taxon>
        <taxon>Liliopsida</taxon>
        <taxon>Poales</taxon>
        <taxon>Poaceae</taxon>
        <taxon>BOP clade</taxon>
        <taxon>Pooideae</taxon>
        <taxon>Triticodae</taxon>
        <taxon>Triticeae</taxon>
        <taxon>Triticinae</taxon>
        <taxon>Aegilops</taxon>
    </lineage>
</organism>
<dbReference type="NCBIfam" id="TIGR01557">
    <property type="entry name" value="myb_SHAQKYF"/>
    <property type="match status" value="1"/>
</dbReference>
<evidence type="ECO:0000313" key="6">
    <source>
        <dbReference type="Proteomes" id="UP000015105"/>
    </source>
</evidence>
<dbReference type="Gramene" id="AET7Gv21156500.22">
    <property type="protein sequence ID" value="AET7Gv21156500.22"/>
    <property type="gene ID" value="AET7Gv21156500"/>
</dbReference>
<dbReference type="InterPro" id="IPR046955">
    <property type="entry name" value="PHR1-like"/>
</dbReference>
<protein>
    <recommendedName>
        <fullName evidence="7">HTH myb-type domain-containing protein</fullName>
    </recommendedName>
</protein>
<name>A0A453SYL6_AEGTS</name>
<keyword evidence="3" id="KW-0804">Transcription</keyword>
<dbReference type="PANTHER" id="PTHR31314:SF176">
    <property type="entry name" value="HTH MYB-TYPE DOMAIN-CONTAINING PROTEIN"/>
    <property type="match status" value="1"/>
</dbReference>
<dbReference type="InterPro" id="IPR006447">
    <property type="entry name" value="Myb_dom_plants"/>
</dbReference>
<dbReference type="InterPro" id="IPR009057">
    <property type="entry name" value="Homeodomain-like_sf"/>
</dbReference>
<dbReference type="EnsemblPlants" id="AET7Gv21156500.22">
    <property type="protein sequence ID" value="AET7Gv21156500.22"/>
    <property type="gene ID" value="AET7Gv21156500"/>
</dbReference>
<sequence length="147" mass="16240">MFTHHVCAEATPKRILQLMGTKGVSISHIKSHLQMYRSSSSGSGSSNPPHASVNRCQDHCVDGHITATSASDRIDIPSYAVFGRGHHSMLPPCQLPSIEEVFRSWEQSRGRLQWNSSGMLNTPEKVGGTSSSYQVFSLVFFSIKCFR</sequence>
<dbReference type="PANTHER" id="PTHR31314">
    <property type="entry name" value="MYB FAMILY TRANSCRIPTION FACTOR PHL7-LIKE"/>
    <property type="match status" value="1"/>
</dbReference>
<reference evidence="5" key="3">
    <citation type="journal article" date="2017" name="Nature">
        <title>Genome sequence of the progenitor of the wheat D genome Aegilops tauschii.</title>
        <authorList>
            <person name="Luo M.C."/>
            <person name="Gu Y.Q."/>
            <person name="Puiu D."/>
            <person name="Wang H."/>
            <person name="Twardziok S.O."/>
            <person name="Deal K.R."/>
            <person name="Huo N."/>
            <person name="Zhu T."/>
            <person name="Wang L."/>
            <person name="Wang Y."/>
            <person name="McGuire P.E."/>
            <person name="Liu S."/>
            <person name="Long H."/>
            <person name="Ramasamy R.K."/>
            <person name="Rodriguez J.C."/>
            <person name="Van S.L."/>
            <person name="Yuan L."/>
            <person name="Wang Z."/>
            <person name="Xia Z."/>
            <person name="Xiao L."/>
            <person name="Anderson O.D."/>
            <person name="Ouyang S."/>
            <person name="Liang Y."/>
            <person name="Zimin A.V."/>
            <person name="Pertea G."/>
            <person name="Qi P."/>
            <person name="Bennetzen J.L."/>
            <person name="Dai X."/>
            <person name="Dawson M.W."/>
            <person name="Muller H.G."/>
            <person name="Kugler K."/>
            <person name="Rivarola-Duarte L."/>
            <person name="Spannagl M."/>
            <person name="Mayer K.F.X."/>
            <person name="Lu F.H."/>
            <person name="Bevan M.W."/>
            <person name="Leroy P."/>
            <person name="Li P."/>
            <person name="You F.M."/>
            <person name="Sun Q."/>
            <person name="Liu Z."/>
            <person name="Lyons E."/>
            <person name="Wicker T."/>
            <person name="Salzberg S.L."/>
            <person name="Devos K.M."/>
            <person name="Dvorak J."/>
        </authorList>
    </citation>
    <scope>NUCLEOTIDE SEQUENCE [LARGE SCALE GENOMIC DNA]</scope>
    <source>
        <strain evidence="5">cv. AL8/78</strain>
    </source>
</reference>
<evidence type="ECO:0000313" key="5">
    <source>
        <dbReference type="EnsemblPlants" id="AET7Gv21156500.22"/>
    </source>
</evidence>
<reference evidence="5" key="4">
    <citation type="submission" date="2019-03" db="UniProtKB">
        <authorList>
            <consortium name="EnsemblPlants"/>
        </authorList>
    </citation>
    <scope>IDENTIFICATION</scope>
</reference>
<evidence type="ECO:0000256" key="1">
    <source>
        <dbReference type="ARBA" id="ARBA00023015"/>
    </source>
</evidence>
<dbReference type="Gene3D" id="1.10.10.60">
    <property type="entry name" value="Homeodomain-like"/>
    <property type="match status" value="1"/>
</dbReference>
<keyword evidence="6" id="KW-1185">Reference proteome</keyword>
<dbReference type="Proteomes" id="UP000015105">
    <property type="component" value="Chromosome 7D"/>
</dbReference>
<dbReference type="SUPFAM" id="SSF46689">
    <property type="entry name" value="Homeodomain-like"/>
    <property type="match status" value="1"/>
</dbReference>
<evidence type="ECO:0000256" key="3">
    <source>
        <dbReference type="ARBA" id="ARBA00023163"/>
    </source>
</evidence>
<evidence type="ECO:0000256" key="2">
    <source>
        <dbReference type="ARBA" id="ARBA00023125"/>
    </source>
</evidence>
<reference evidence="6" key="2">
    <citation type="journal article" date="2017" name="Nat. Plants">
        <title>The Aegilops tauschii genome reveals multiple impacts of transposons.</title>
        <authorList>
            <person name="Zhao G."/>
            <person name="Zou C."/>
            <person name="Li K."/>
            <person name="Wang K."/>
            <person name="Li T."/>
            <person name="Gao L."/>
            <person name="Zhang X."/>
            <person name="Wang H."/>
            <person name="Yang Z."/>
            <person name="Liu X."/>
            <person name="Jiang W."/>
            <person name="Mao L."/>
            <person name="Kong X."/>
            <person name="Jiao Y."/>
            <person name="Jia J."/>
        </authorList>
    </citation>
    <scope>NUCLEOTIDE SEQUENCE [LARGE SCALE GENOMIC DNA]</scope>
    <source>
        <strain evidence="6">cv. AL8/78</strain>
    </source>
</reference>